<dbReference type="Proteomes" id="UP001154400">
    <property type="component" value="Chromosome"/>
</dbReference>
<keyword evidence="3" id="KW-0503">Monooxygenase</keyword>
<dbReference type="InterPro" id="IPR050766">
    <property type="entry name" value="Bact_Lucif_Oxidored"/>
</dbReference>
<dbReference type="InterPro" id="IPR036661">
    <property type="entry name" value="Luciferase-like_sf"/>
</dbReference>
<dbReference type="GO" id="GO:0005829">
    <property type="term" value="C:cytosol"/>
    <property type="evidence" value="ECO:0007669"/>
    <property type="project" value="TreeGrafter"/>
</dbReference>
<feature type="domain" description="Luciferase-like" evidence="2">
    <location>
        <begin position="21"/>
        <end position="315"/>
    </location>
</feature>
<dbReference type="InterPro" id="IPR011251">
    <property type="entry name" value="Luciferase-like_dom"/>
</dbReference>
<dbReference type="AlphaFoldDB" id="A0A3S5Y9Y4"/>
<evidence type="ECO:0000259" key="2">
    <source>
        <dbReference type="Pfam" id="PF00296"/>
    </source>
</evidence>
<dbReference type="Pfam" id="PF00296">
    <property type="entry name" value="Bac_luciferase"/>
    <property type="match status" value="1"/>
</dbReference>
<sequence>MGRNFDERKTVPGVSGLSLPISILDLAHIGTDESAADSFRASVEMARNAERWGYERIWYAEHHNMPAIASSATSVLIAHVAAHTERIRLGSGGIMLPNHAPLTIAEQFGTLAELHPGRIDLGLGRAPGSDQQTMRALRRDPSSAESFPQDVLELQGYLTGPSRVPGIEATPGKGTNVPLYILGSSLFGAQLAAALGLPYAFASHFAPAALDDAIAIYRREFRPSAQLAEPYVIAAVNVIAADTDEEAQRQFLETKRKRVGLFVGRGRTFTPEEADMILESPAGRQVLAMVRYTAVGTPTVVGDYLDRFAAQTGADELMVVSSATERSAWMRSLELVADVAGLTARQPLTAG</sequence>
<gene>
    <name evidence="3" type="ordered locus">REQ_33170</name>
</gene>
<accession>A0A3S5Y9Y4</accession>
<keyword evidence="3" id="KW-0560">Oxidoreductase</keyword>
<dbReference type="NCBIfam" id="TIGR03558">
    <property type="entry name" value="oxido_grp_1"/>
    <property type="match status" value="1"/>
</dbReference>
<dbReference type="PANTHER" id="PTHR30137:SF6">
    <property type="entry name" value="LUCIFERASE-LIKE MONOOXYGENASE"/>
    <property type="match status" value="1"/>
</dbReference>
<dbReference type="FunFam" id="3.20.20.30:FF:000002">
    <property type="entry name" value="LLM class flavin-dependent oxidoreductase"/>
    <property type="match status" value="1"/>
</dbReference>
<comment type="similarity">
    <text evidence="1">To bacterial alkanal monooxygenase alpha and beta chains.</text>
</comment>
<dbReference type="InterPro" id="IPR019949">
    <property type="entry name" value="CmoO-like"/>
</dbReference>
<evidence type="ECO:0000313" key="4">
    <source>
        <dbReference type="Proteomes" id="UP000006892"/>
    </source>
</evidence>
<dbReference type="SUPFAM" id="SSF51679">
    <property type="entry name" value="Bacterial luciferase-like"/>
    <property type="match status" value="1"/>
</dbReference>
<protein>
    <submittedName>
        <fullName evidence="3">Secreted FMN-dependent monooxygenase</fullName>
    </submittedName>
</protein>
<name>A0A3S5Y9Y4_RHOH1</name>
<dbReference type="EMBL" id="FN563149">
    <property type="protein sequence ID" value="CBH49314.1"/>
    <property type="molecule type" value="Genomic_DNA"/>
</dbReference>
<dbReference type="GO" id="GO:0016705">
    <property type="term" value="F:oxidoreductase activity, acting on paired donors, with incorporation or reduction of molecular oxygen"/>
    <property type="evidence" value="ECO:0007669"/>
    <property type="project" value="InterPro"/>
</dbReference>
<dbReference type="KEGG" id="req:REQ_33170"/>
<evidence type="ECO:0000313" key="3">
    <source>
        <dbReference type="EMBL" id="CBH49314.1"/>
    </source>
</evidence>
<dbReference type="PANTHER" id="PTHR30137">
    <property type="entry name" value="LUCIFERASE-LIKE MONOOXYGENASE"/>
    <property type="match status" value="1"/>
</dbReference>
<dbReference type="Gene3D" id="3.20.20.30">
    <property type="entry name" value="Luciferase-like domain"/>
    <property type="match status" value="1"/>
</dbReference>
<evidence type="ECO:0000256" key="1">
    <source>
        <dbReference type="ARBA" id="ARBA00007789"/>
    </source>
</evidence>
<proteinExistence type="predicted"/>
<organism evidence="3">
    <name type="scientific">Rhodococcus hoagii (strain 103S)</name>
    <name type="common">Rhodococcus equi</name>
    <dbReference type="NCBI Taxonomy" id="685727"/>
    <lineage>
        <taxon>Bacteria</taxon>
        <taxon>Bacillati</taxon>
        <taxon>Actinomycetota</taxon>
        <taxon>Actinomycetes</taxon>
        <taxon>Mycobacteriales</taxon>
        <taxon>Nocardiaceae</taxon>
        <taxon>Prescottella</taxon>
    </lineage>
</organism>
<dbReference type="GO" id="GO:0004497">
    <property type="term" value="F:monooxygenase activity"/>
    <property type="evidence" value="ECO:0007669"/>
    <property type="project" value="UniProtKB-KW"/>
</dbReference>
<dbReference type="CDD" id="cd00347">
    <property type="entry name" value="Flavin_utilizing_monoxygenases"/>
    <property type="match status" value="1"/>
</dbReference>
<reference evidence="3" key="1">
    <citation type="journal article" date="2010" name="PLoS Genet.">
        <title>The genome of a pathogenic rhodococcus: cooptive virulence underpinned by key gene acquisitions.</title>
        <authorList>
            <person name="Letek M."/>
            <person name="Gonzalez P."/>
            <person name="Macarthur I."/>
            <person name="Rodriguez H."/>
            <person name="Freeman T.C."/>
            <person name="Valero-Rello A."/>
            <person name="Blanco M."/>
            <person name="Buckley T."/>
            <person name="Cherevach I."/>
            <person name="Fahey R."/>
            <person name="Hapeshi A."/>
            <person name="Holdstock J."/>
            <person name="Leadon D."/>
            <person name="Navas J."/>
            <person name="Ocampo A."/>
            <person name="Quail M.A."/>
            <person name="Sanders M."/>
            <person name="Scortti M.M."/>
            <person name="Prescott J.F."/>
            <person name="Fogarty U."/>
            <person name="Meijer W.G."/>
            <person name="Parkhill J."/>
            <person name="Bentley S.D."/>
            <person name="Vazquez-Boland J.A."/>
        </authorList>
    </citation>
    <scope>NUCLEOTIDE SEQUENCE [LARGE SCALE GENOMIC DNA]</scope>
    <source>
        <strain evidence="3 4">103S</strain>
    </source>
</reference>